<dbReference type="PANTHER" id="PTHR48010:SF5">
    <property type="entry name" value="PROTEIN TOO MANY MOUTHS"/>
    <property type="match status" value="1"/>
</dbReference>
<feature type="domain" description="Leucine-rich repeat-containing N-terminal plant-type" evidence="7">
    <location>
        <begin position="34"/>
        <end position="72"/>
    </location>
</feature>
<keyword evidence="5" id="KW-0472">Membrane</keyword>
<dbReference type="GO" id="GO:0016020">
    <property type="term" value="C:membrane"/>
    <property type="evidence" value="ECO:0007669"/>
    <property type="project" value="UniProtKB-SubCell"/>
</dbReference>
<keyword evidence="9" id="KW-1185">Reference proteome</keyword>
<name>A0AAD8QQY6_LOLMU</name>
<evidence type="ECO:0000256" key="5">
    <source>
        <dbReference type="ARBA" id="ARBA00023136"/>
    </source>
</evidence>
<dbReference type="Pfam" id="PF13855">
    <property type="entry name" value="LRR_8"/>
    <property type="match status" value="1"/>
</dbReference>
<dbReference type="Proteomes" id="UP001231189">
    <property type="component" value="Unassembled WGS sequence"/>
</dbReference>
<reference evidence="8" key="1">
    <citation type="submission" date="2023-07" db="EMBL/GenBank/DDBJ databases">
        <title>A chromosome-level genome assembly of Lolium multiflorum.</title>
        <authorList>
            <person name="Chen Y."/>
            <person name="Copetti D."/>
            <person name="Kolliker R."/>
            <person name="Studer B."/>
        </authorList>
    </citation>
    <scope>NUCLEOTIDE SEQUENCE</scope>
    <source>
        <strain evidence="8">02402/16</strain>
        <tissue evidence="8">Leaf</tissue>
    </source>
</reference>
<evidence type="ECO:0000256" key="4">
    <source>
        <dbReference type="ARBA" id="ARBA00022737"/>
    </source>
</evidence>
<dbReference type="Gene3D" id="3.80.10.10">
    <property type="entry name" value="Ribonuclease Inhibitor"/>
    <property type="match status" value="2"/>
</dbReference>
<keyword evidence="2" id="KW-0433">Leucine-rich repeat</keyword>
<dbReference type="Pfam" id="PF00560">
    <property type="entry name" value="LRR_1"/>
    <property type="match status" value="1"/>
</dbReference>
<feature type="signal peptide" evidence="6">
    <location>
        <begin position="1"/>
        <end position="28"/>
    </location>
</feature>
<evidence type="ECO:0000313" key="9">
    <source>
        <dbReference type="Proteomes" id="UP001231189"/>
    </source>
</evidence>
<dbReference type="SUPFAM" id="SSF52058">
    <property type="entry name" value="L domain-like"/>
    <property type="match status" value="1"/>
</dbReference>
<dbReference type="AlphaFoldDB" id="A0AAD8QQY6"/>
<proteinExistence type="predicted"/>
<keyword evidence="4" id="KW-0677">Repeat</keyword>
<dbReference type="Pfam" id="PF08263">
    <property type="entry name" value="LRRNT_2"/>
    <property type="match status" value="1"/>
</dbReference>
<dbReference type="InterPro" id="IPR032675">
    <property type="entry name" value="LRR_dom_sf"/>
</dbReference>
<dbReference type="PANTHER" id="PTHR48010">
    <property type="entry name" value="OS05G0588300 PROTEIN"/>
    <property type="match status" value="1"/>
</dbReference>
<keyword evidence="3 6" id="KW-0732">Signal</keyword>
<dbReference type="InterPro" id="IPR001611">
    <property type="entry name" value="Leu-rich_rpt"/>
</dbReference>
<evidence type="ECO:0000256" key="1">
    <source>
        <dbReference type="ARBA" id="ARBA00004370"/>
    </source>
</evidence>
<evidence type="ECO:0000256" key="6">
    <source>
        <dbReference type="SAM" id="SignalP"/>
    </source>
</evidence>
<accession>A0AAD8QQY6</accession>
<comment type="subcellular location">
    <subcellularLocation>
        <location evidence="1">Membrane</location>
    </subcellularLocation>
</comment>
<gene>
    <name evidence="8" type="ORF">QYE76_030102</name>
</gene>
<evidence type="ECO:0000313" key="8">
    <source>
        <dbReference type="EMBL" id="KAK1606429.1"/>
    </source>
</evidence>
<evidence type="ECO:0000259" key="7">
    <source>
        <dbReference type="Pfam" id="PF08263"/>
    </source>
</evidence>
<dbReference type="EMBL" id="JAUUTY010000007">
    <property type="protein sequence ID" value="KAK1606429.1"/>
    <property type="molecule type" value="Genomic_DNA"/>
</dbReference>
<evidence type="ECO:0000256" key="3">
    <source>
        <dbReference type="ARBA" id="ARBA00022729"/>
    </source>
</evidence>
<protein>
    <recommendedName>
        <fullName evidence="7">Leucine-rich repeat-containing N-terminal plant-type domain-containing protein</fullName>
    </recommendedName>
</protein>
<evidence type="ECO:0000256" key="2">
    <source>
        <dbReference type="ARBA" id="ARBA00022614"/>
    </source>
</evidence>
<sequence>MLPLMEASPFLKLISLSLLLAWYPPVMAVLPSLEEQAGALLAWKANHQSQPAQLQSWEKNIWPCSWHGISCSNHTQAGHQLEFPVITGISLWGSGLTGELDNLNFSALASLTSIKLAHNQIRGSFPSALASSLPNLRHLMLQENELSGEIPKQIGQLESLVGLNLSANRLSGPIPSELGSLKKLLVGPIPINLGNATKLTILYLDGNQLSGHLPRELATR</sequence>
<dbReference type="InterPro" id="IPR050994">
    <property type="entry name" value="At_inactive_RLKs"/>
</dbReference>
<dbReference type="InterPro" id="IPR013210">
    <property type="entry name" value="LRR_N_plant-typ"/>
</dbReference>
<feature type="chain" id="PRO_5042141727" description="Leucine-rich repeat-containing N-terminal plant-type domain-containing protein" evidence="6">
    <location>
        <begin position="29"/>
        <end position="220"/>
    </location>
</feature>
<dbReference type="FunFam" id="3.80.10.10:FF:000400">
    <property type="entry name" value="Nuclear pore complex protein NUP107"/>
    <property type="match status" value="1"/>
</dbReference>
<comment type="caution">
    <text evidence="8">The sequence shown here is derived from an EMBL/GenBank/DDBJ whole genome shotgun (WGS) entry which is preliminary data.</text>
</comment>
<organism evidence="8 9">
    <name type="scientific">Lolium multiflorum</name>
    <name type="common">Italian ryegrass</name>
    <name type="synonym">Lolium perenne subsp. multiflorum</name>
    <dbReference type="NCBI Taxonomy" id="4521"/>
    <lineage>
        <taxon>Eukaryota</taxon>
        <taxon>Viridiplantae</taxon>
        <taxon>Streptophyta</taxon>
        <taxon>Embryophyta</taxon>
        <taxon>Tracheophyta</taxon>
        <taxon>Spermatophyta</taxon>
        <taxon>Magnoliopsida</taxon>
        <taxon>Liliopsida</taxon>
        <taxon>Poales</taxon>
        <taxon>Poaceae</taxon>
        <taxon>BOP clade</taxon>
        <taxon>Pooideae</taxon>
        <taxon>Poodae</taxon>
        <taxon>Poeae</taxon>
        <taxon>Poeae Chloroplast Group 2 (Poeae type)</taxon>
        <taxon>Loliodinae</taxon>
        <taxon>Loliinae</taxon>
        <taxon>Lolium</taxon>
    </lineage>
</organism>